<dbReference type="InterPro" id="IPR036291">
    <property type="entry name" value="NAD(P)-bd_dom_sf"/>
</dbReference>
<sequence length="254" mass="26491">MTLFDLTGKSAVVTGGGTGIGLAMARALASAGAQVSIWGRRQEKLDEAVKSAAAEGISLAARSVDVADRQALADGFAAVAAEQGGLDIVVANAGVSSGHAKLLEVTDKQFDDVLEINLHGVFWTIREAAAVMIPQERGGSIITVSSLAALDATPRNYGYGASKAGVVSLTKASAVELARHQIRVNAVLPGWIETDMTDGLQQNEAFTANVMPRVPERRWGRPQDFAGIAVYLASEASAYQTGTQTVIDGGYSIF</sequence>
<dbReference type="KEGG" id="eke:EK0264_08710"/>
<protein>
    <submittedName>
        <fullName evidence="3">SDR family oxidoreductase</fullName>
    </submittedName>
</protein>
<accession>A0A7L4YN88</accession>
<dbReference type="InterPro" id="IPR002347">
    <property type="entry name" value="SDR_fam"/>
</dbReference>
<name>A0A7L4YN88_9ACTN</name>
<dbReference type="InParanoid" id="A0A7L4YN88"/>
<keyword evidence="2" id="KW-0560">Oxidoreductase</keyword>
<dbReference type="FunCoup" id="A0A7L4YN88">
    <property type="interactions" value="138"/>
</dbReference>
<evidence type="ECO:0000256" key="1">
    <source>
        <dbReference type="ARBA" id="ARBA00006484"/>
    </source>
</evidence>
<proteinExistence type="inferred from homology"/>
<evidence type="ECO:0000313" key="4">
    <source>
        <dbReference type="Proteomes" id="UP000463857"/>
    </source>
</evidence>
<reference evidence="3 4" key="1">
    <citation type="journal article" date="2018" name="Int. J. Syst. Evol. Microbiol.">
        <title>Epidermidibacterium keratini gen. nov., sp. nov., a member of the family Sporichthyaceae, isolated from keratin epidermis.</title>
        <authorList>
            <person name="Lee D.G."/>
            <person name="Trujillo M.E."/>
            <person name="Kang S."/>
            <person name="Nam J.J."/>
            <person name="Kim Y.J."/>
        </authorList>
    </citation>
    <scope>NUCLEOTIDE SEQUENCE [LARGE SCALE GENOMIC DNA]</scope>
    <source>
        <strain evidence="3 4">EPI-7</strain>
    </source>
</reference>
<dbReference type="PANTHER" id="PTHR42760:SF115">
    <property type="entry name" value="3-OXOACYL-[ACYL-CARRIER-PROTEIN] REDUCTASE FABG"/>
    <property type="match status" value="1"/>
</dbReference>
<organism evidence="3 4">
    <name type="scientific">Epidermidibacterium keratini</name>
    <dbReference type="NCBI Taxonomy" id="1891644"/>
    <lineage>
        <taxon>Bacteria</taxon>
        <taxon>Bacillati</taxon>
        <taxon>Actinomycetota</taxon>
        <taxon>Actinomycetes</taxon>
        <taxon>Sporichthyales</taxon>
        <taxon>Sporichthyaceae</taxon>
        <taxon>Epidermidibacterium</taxon>
    </lineage>
</organism>
<evidence type="ECO:0000256" key="2">
    <source>
        <dbReference type="ARBA" id="ARBA00023002"/>
    </source>
</evidence>
<evidence type="ECO:0000313" key="3">
    <source>
        <dbReference type="EMBL" id="QHC00353.1"/>
    </source>
</evidence>
<dbReference type="GO" id="GO:0016616">
    <property type="term" value="F:oxidoreductase activity, acting on the CH-OH group of donors, NAD or NADP as acceptor"/>
    <property type="evidence" value="ECO:0007669"/>
    <property type="project" value="TreeGrafter"/>
</dbReference>
<dbReference type="FunFam" id="3.40.50.720:FF:000084">
    <property type="entry name" value="Short-chain dehydrogenase reductase"/>
    <property type="match status" value="1"/>
</dbReference>
<dbReference type="OrthoDB" id="286404at2"/>
<keyword evidence="4" id="KW-1185">Reference proteome</keyword>
<gene>
    <name evidence="3" type="ORF">EK0264_08710</name>
</gene>
<dbReference type="Pfam" id="PF13561">
    <property type="entry name" value="adh_short_C2"/>
    <property type="match status" value="1"/>
</dbReference>
<comment type="similarity">
    <text evidence="1">Belongs to the short-chain dehydrogenases/reductases (SDR) family.</text>
</comment>
<dbReference type="EMBL" id="CP047156">
    <property type="protein sequence ID" value="QHC00353.1"/>
    <property type="molecule type" value="Genomic_DNA"/>
</dbReference>
<dbReference type="AlphaFoldDB" id="A0A7L4YN88"/>
<dbReference type="SUPFAM" id="SSF51735">
    <property type="entry name" value="NAD(P)-binding Rossmann-fold domains"/>
    <property type="match status" value="1"/>
</dbReference>
<dbReference type="RefSeq" id="WP_159544752.1">
    <property type="nucleotide sequence ID" value="NZ_CP047156.1"/>
</dbReference>
<dbReference type="Proteomes" id="UP000463857">
    <property type="component" value="Chromosome"/>
</dbReference>
<dbReference type="PANTHER" id="PTHR42760">
    <property type="entry name" value="SHORT-CHAIN DEHYDROGENASES/REDUCTASES FAMILY MEMBER"/>
    <property type="match status" value="1"/>
</dbReference>
<dbReference type="Gene3D" id="3.40.50.720">
    <property type="entry name" value="NAD(P)-binding Rossmann-like Domain"/>
    <property type="match status" value="1"/>
</dbReference>
<dbReference type="PRINTS" id="PR00080">
    <property type="entry name" value="SDRFAMILY"/>
</dbReference>
<dbReference type="PRINTS" id="PR00081">
    <property type="entry name" value="GDHRDH"/>
</dbReference>